<protein>
    <submittedName>
        <fullName evidence="1">Uncharacterized protein</fullName>
    </submittedName>
</protein>
<dbReference type="AlphaFoldDB" id="A0A017T489"/>
<dbReference type="Proteomes" id="UP000019678">
    <property type="component" value="Unassembled WGS sequence"/>
</dbReference>
<comment type="caution">
    <text evidence="1">The sequence shown here is derived from an EMBL/GenBank/DDBJ whole genome shotgun (WGS) entry which is preliminary data.</text>
</comment>
<dbReference type="STRING" id="1192034.CAP_4927"/>
<keyword evidence="2" id="KW-1185">Reference proteome</keyword>
<accession>A0A017T489</accession>
<evidence type="ECO:0000313" key="2">
    <source>
        <dbReference type="Proteomes" id="UP000019678"/>
    </source>
</evidence>
<proteinExistence type="predicted"/>
<gene>
    <name evidence="1" type="ORF">CAP_4927</name>
</gene>
<organism evidence="1 2">
    <name type="scientific">Chondromyces apiculatus DSM 436</name>
    <dbReference type="NCBI Taxonomy" id="1192034"/>
    <lineage>
        <taxon>Bacteria</taxon>
        <taxon>Pseudomonadati</taxon>
        <taxon>Myxococcota</taxon>
        <taxon>Polyangia</taxon>
        <taxon>Polyangiales</taxon>
        <taxon>Polyangiaceae</taxon>
        <taxon>Chondromyces</taxon>
    </lineage>
</organism>
<sequence length="215" mass="22527">MGSMAPKSSATTAASSAAPPQGRLAVLTGFAVAAAAIPVPVVPDRLIARVRGAVVHDIISRHGLSLTTEARSILADPGEGHAALRRAAEAVALELLRRLRALGSLAAAVRGFEVFALGHLLDRYITTARPTGTIRIHAEEARRIRELISRATARTLSPALTPATAVLPAGGEDLRDEFTRWVDTLLLGSASAPDYIARRLSAAFDEVLRSTSSSG</sequence>
<reference evidence="1 2" key="1">
    <citation type="submission" date="2013-05" db="EMBL/GenBank/DDBJ databases">
        <title>Genome assembly of Chondromyces apiculatus DSM 436.</title>
        <authorList>
            <person name="Sharma G."/>
            <person name="Khatri I."/>
            <person name="Kaur C."/>
            <person name="Mayilraj S."/>
            <person name="Subramanian S."/>
        </authorList>
    </citation>
    <scope>NUCLEOTIDE SEQUENCE [LARGE SCALE GENOMIC DNA]</scope>
    <source>
        <strain evidence="1 2">DSM 436</strain>
    </source>
</reference>
<name>A0A017T489_9BACT</name>
<evidence type="ECO:0000313" key="1">
    <source>
        <dbReference type="EMBL" id="EYF04053.1"/>
    </source>
</evidence>
<dbReference type="EMBL" id="ASRX01000039">
    <property type="protein sequence ID" value="EYF04053.1"/>
    <property type="molecule type" value="Genomic_DNA"/>
</dbReference>